<keyword evidence="3" id="KW-1185">Reference proteome</keyword>
<evidence type="ECO:0000256" key="1">
    <source>
        <dbReference type="SAM" id="SignalP"/>
    </source>
</evidence>
<evidence type="ECO:0000313" key="2">
    <source>
        <dbReference type="EMBL" id="PXX08748.1"/>
    </source>
</evidence>
<evidence type="ECO:0008006" key="4">
    <source>
        <dbReference type="Google" id="ProtNLM"/>
    </source>
</evidence>
<gene>
    <name evidence="2" type="ORF">C8E89_10752</name>
</gene>
<organism evidence="2 3">
    <name type="scientific">Mycolicibacterium moriokaense</name>
    <dbReference type="NCBI Taxonomy" id="39691"/>
    <lineage>
        <taxon>Bacteria</taxon>
        <taxon>Bacillati</taxon>
        <taxon>Actinomycetota</taxon>
        <taxon>Actinomycetes</taxon>
        <taxon>Mycobacteriales</taxon>
        <taxon>Mycobacteriaceae</taxon>
        <taxon>Mycolicibacterium</taxon>
    </lineage>
</organism>
<keyword evidence="1" id="KW-0732">Signal</keyword>
<sequence>MRATLLTLIALAAGACGLILAPAGTASAADSAVATIGILEAQGFDVKIDRIGSAPLSECVVTNVRNPRERTEFVPVIGGRNRGGERDFVPVVVDRTVTVSLDCSRR</sequence>
<protein>
    <recommendedName>
        <fullName evidence="4">DUF4333 domain-containing protein</fullName>
    </recommendedName>
</protein>
<dbReference type="RefSeq" id="WP_110316390.1">
    <property type="nucleotide sequence ID" value="NZ_QJJU01000007.1"/>
</dbReference>
<accession>A0A318HUE8</accession>
<dbReference type="AlphaFoldDB" id="A0A318HUE8"/>
<dbReference type="Proteomes" id="UP000247781">
    <property type="component" value="Unassembled WGS sequence"/>
</dbReference>
<feature type="signal peptide" evidence="1">
    <location>
        <begin position="1"/>
        <end position="28"/>
    </location>
</feature>
<dbReference type="EMBL" id="QJJU01000007">
    <property type="protein sequence ID" value="PXX08748.1"/>
    <property type="molecule type" value="Genomic_DNA"/>
</dbReference>
<reference evidence="3" key="1">
    <citation type="submission" date="2018-05" db="EMBL/GenBank/DDBJ databases">
        <authorList>
            <person name="Deangelis K."/>
            <person name="Huntemann M."/>
            <person name="Clum A."/>
            <person name="Pillay M."/>
            <person name="Palaniappan K."/>
            <person name="Varghese N."/>
            <person name="Mikhailova N."/>
            <person name="Stamatis D."/>
            <person name="Reddy T."/>
            <person name="Daum C."/>
            <person name="Shapiro N."/>
            <person name="Ivanova N."/>
            <person name="Kyrpides N."/>
            <person name="Woyke T."/>
        </authorList>
    </citation>
    <scope>NUCLEOTIDE SEQUENCE [LARGE SCALE GENOMIC DNA]</scope>
    <source>
        <strain evidence="3">GAS496</strain>
    </source>
</reference>
<proteinExistence type="predicted"/>
<name>A0A318HUE8_9MYCO</name>
<evidence type="ECO:0000313" key="3">
    <source>
        <dbReference type="Proteomes" id="UP000247781"/>
    </source>
</evidence>
<comment type="caution">
    <text evidence="2">The sequence shown here is derived from an EMBL/GenBank/DDBJ whole genome shotgun (WGS) entry which is preliminary data.</text>
</comment>
<reference evidence="2 3" key="2">
    <citation type="submission" date="2018-06" db="EMBL/GenBank/DDBJ databases">
        <title>Sequencing of bacterial isolates from soil warming experiment in Harvard Forest, Massachusetts, USA.</title>
        <authorList>
            <person name="Deangelis K.PhD."/>
        </authorList>
    </citation>
    <scope>NUCLEOTIDE SEQUENCE [LARGE SCALE GENOMIC DNA]</scope>
    <source>
        <strain evidence="2 3">GAS496</strain>
    </source>
</reference>
<dbReference type="OrthoDB" id="4762505at2"/>
<dbReference type="PROSITE" id="PS51257">
    <property type="entry name" value="PROKAR_LIPOPROTEIN"/>
    <property type="match status" value="1"/>
</dbReference>
<feature type="chain" id="PRO_5016359289" description="DUF4333 domain-containing protein" evidence="1">
    <location>
        <begin position="29"/>
        <end position="106"/>
    </location>
</feature>